<dbReference type="PROSITE" id="PS51281">
    <property type="entry name" value="TAP_C"/>
    <property type="match status" value="1"/>
</dbReference>
<evidence type="ECO:0000256" key="6">
    <source>
        <dbReference type="ARBA" id="ARBA00022816"/>
    </source>
</evidence>
<evidence type="ECO:0000256" key="3">
    <source>
        <dbReference type="ARBA" id="ARBA00022448"/>
    </source>
</evidence>
<name>A0A8H5G7N7_9AGAR</name>
<dbReference type="Pfam" id="PF22602">
    <property type="entry name" value="NXF_NTF2"/>
    <property type="match status" value="1"/>
</dbReference>
<comment type="caution">
    <text evidence="11">The sequence shown here is derived from an EMBL/GenBank/DDBJ whole genome shotgun (WGS) entry which is preliminary data.</text>
</comment>
<organism evidence="11 12">
    <name type="scientific">Leucocoprinus leucothites</name>
    <dbReference type="NCBI Taxonomy" id="201217"/>
    <lineage>
        <taxon>Eukaryota</taxon>
        <taxon>Fungi</taxon>
        <taxon>Dikarya</taxon>
        <taxon>Basidiomycota</taxon>
        <taxon>Agaricomycotina</taxon>
        <taxon>Agaricomycetes</taxon>
        <taxon>Agaricomycetidae</taxon>
        <taxon>Agaricales</taxon>
        <taxon>Agaricineae</taxon>
        <taxon>Agaricaceae</taxon>
        <taxon>Leucocoprinus</taxon>
    </lineage>
</organism>
<feature type="compositionally biased region" description="Polar residues" evidence="8">
    <location>
        <begin position="98"/>
        <end position="108"/>
    </location>
</feature>
<dbReference type="InterPro" id="IPR005637">
    <property type="entry name" value="TAP_C_dom"/>
</dbReference>
<keyword evidence="12" id="KW-1185">Reference proteome</keyword>
<dbReference type="Proteomes" id="UP000559027">
    <property type="component" value="Unassembled WGS sequence"/>
</dbReference>
<comment type="similarity">
    <text evidence="2">Belongs to the NXF family.</text>
</comment>
<feature type="region of interest" description="Disordered" evidence="8">
    <location>
        <begin position="1"/>
        <end position="71"/>
    </location>
</feature>
<feature type="region of interest" description="Disordered" evidence="8">
    <location>
        <begin position="98"/>
        <end position="126"/>
    </location>
</feature>
<dbReference type="InterPro" id="IPR032675">
    <property type="entry name" value="LRR_dom_sf"/>
</dbReference>
<protein>
    <recommendedName>
        <fullName evidence="13">NTF2-like protein</fullName>
    </recommendedName>
</protein>
<keyword evidence="6" id="KW-0509">mRNA transport</keyword>
<feature type="domain" description="NTF2" evidence="9">
    <location>
        <begin position="344"/>
        <end position="523"/>
    </location>
</feature>
<dbReference type="GO" id="GO:0003723">
    <property type="term" value="F:RNA binding"/>
    <property type="evidence" value="ECO:0007669"/>
    <property type="project" value="TreeGrafter"/>
</dbReference>
<reference evidence="11 12" key="1">
    <citation type="journal article" date="2020" name="ISME J.">
        <title>Uncovering the hidden diversity of litter-decomposition mechanisms in mushroom-forming fungi.</title>
        <authorList>
            <person name="Floudas D."/>
            <person name="Bentzer J."/>
            <person name="Ahren D."/>
            <person name="Johansson T."/>
            <person name="Persson P."/>
            <person name="Tunlid A."/>
        </authorList>
    </citation>
    <scope>NUCLEOTIDE SEQUENCE [LARGE SCALE GENOMIC DNA]</scope>
    <source>
        <strain evidence="11 12">CBS 146.42</strain>
    </source>
</reference>
<dbReference type="Gene3D" id="3.80.10.10">
    <property type="entry name" value="Ribonuclease Inhibitor"/>
    <property type="match status" value="1"/>
</dbReference>
<dbReference type="PROSITE" id="PS50177">
    <property type="entry name" value="NTF2_DOMAIN"/>
    <property type="match status" value="1"/>
</dbReference>
<dbReference type="SUPFAM" id="SSF54427">
    <property type="entry name" value="NTF2-like"/>
    <property type="match status" value="1"/>
</dbReference>
<keyword evidence="7" id="KW-0539">Nucleus</keyword>
<evidence type="ECO:0000256" key="5">
    <source>
        <dbReference type="ARBA" id="ARBA00022737"/>
    </source>
</evidence>
<gene>
    <name evidence="11" type="ORF">D9756_003067</name>
</gene>
<dbReference type="SUPFAM" id="SSF52058">
    <property type="entry name" value="L domain-like"/>
    <property type="match status" value="1"/>
</dbReference>
<evidence type="ECO:0000313" key="12">
    <source>
        <dbReference type="Proteomes" id="UP000559027"/>
    </source>
</evidence>
<dbReference type="PROSITE" id="PS51450">
    <property type="entry name" value="LRR"/>
    <property type="match status" value="1"/>
</dbReference>
<dbReference type="PANTHER" id="PTHR10662">
    <property type="entry name" value="NUCLEAR RNA EXPORT FACTOR"/>
    <property type="match status" value="1"/>
</dbReference>
<evidence type="ECO:0000256" key="4">
    <source>
        <dbReference type="ARBA" id="ARBA00022614"/>
    </source>
</evidence>
<dbReference type="Gene3D" id="3.10.450.50">
    <property type="match status" value="1"/>
</dbReference>
<accession>A0A8H5G7N7</accession>
<dbReference type="InterPro" id="IPR002075">
    <property type="entry name" value="NTF2_dom"/>
</dbReference>
<sequence>MFSTPPPASGSRTIAAGALRKAGLMDSDTRMRDGEKGRPGGKKITPKSRRRPRANESAKEQTLGSSQRTRSWHPFLLASRCPPFFPQDDDQTLTDASTQLATRTTSSARGAGPSDPLSIRGASRPTLAGRIRRRDGEPVRIEKQSTVDAWRQLVDKRYDPNTRFLNLESMIDDEVVKKYSLTPPGYGGDARTGAVIFKLAAQLKPEVQTLSLANNNILGIHLAYLDRYLPKLRNLSLQGNSIKTWRDLDPVGAKKDKMKHLRELVLVGTPLRDMEYKNGRGDRYRSEIARRFPALEVLDSEAITQIGFTNDSAPGSTPTVPKPSATTFPCGMGSPFIAGVDGALVSNFLFRFFQMFDTQRSGLLDVYDPQANFSYCCNTSIPARARIENLHNTMPNQRKLTWEHWLNNSGGGSRNLSRPQVNVDKMVEDLHTGASKIIAAQAALPKTKHDVQGAMHKFVVDAFPVPHGEGSALLLTLHGEFMEIPSQGIRSFDRSFILLPAPEGSRAKLSGWDVVVLCDQLTIRGFSNPIAWKVGPMLVQAEAKSKVPQKSAEFSASSLPLAQQQALRTLPQVQQDLVLRICGRTRLNAHYAVDCLTNNAWDFERAIANFEQVKDTLPKDAFL</sequence>
<evidence type="ECO:0000259" key="9">
    <source>
        <dbReference type="PROSITE" id="PS50177"/>
    </source>
</evidence>
<dbReference type="Pfam" id="PF03943">
    <property type="entry name" value="TAP_C"/>
    <property type="match status" value="1"/>
</dbReference>
<evidence type="ECO:0000259" key="10">
    <source>
        <dbReference type="PROSITE" id="PS51281"/>
    </source>
</evidence>
<feature type="domain" description="TAP-C" evidence="10">
    <location>
        <begin position="572"/>
        <end position="623"/>
    </location>
</feature>
<keyword evidence="3" id="KW-0813">Transport</keyword>
<dbReference type="SUPFAM" id="SSF46934">
    <property type="entry name" value="UBA-like"/>
    <property type="match status" value="1"/>
</dbReference>
<evidence type="ECO:0000313" key="11">
    <source>
        <dbReference type="EMBL" id="KAF5359716.1"/>
    </source>
</evidence>
<evidence type="ECO:0008006" key="13">
    <source>
        <dbReference type="Google" id="ProtNLM"/>
    </source>
</evidence>
<dbReference type="Gene3D" id="1.10.8.10">
    <property type="entry name" value="DNA helicase RuvA subunit, C-terminal domain"/>
    <property type="match status" value="1"/>
</dbReference>
<dbReference type="OrthoDB" id="25872at2759"/>
<evidence type="ECO:0000256" key="1">
    <source>
        <dbReference type="ARBA" id="ARBA00004123"/>
    </source>
</evidence>
<feature type="compositionally biased region" description="Basic residues" evidence="8">
    <location>
        <begin position="39"/>
        <end position="52"/>
    </location>
</feature>
<feature type="compositionally biased region" description="Basic and acidic residues" evidence="8">
    <location>
        <begin position="27"/>
        <end position="38"/>
    </location>
</feature>
<feature type="compositionally biased region" description="Polar residues" evidence="8">
    <location>
        <begin position="60"/>
        <end position="69"/>
    </location>
</feature>
<dbReference type="InterPro" id="IPR009060">
    <property type="entry name" value="UBA-like_sf"/>
</dbReference>
<evidence type="ECO:0000256" key="7">
    <source>
        <dbReference type="ARBA" id="ARBA00023242"/>
    </source>
</evidence>
<keyword evidence="4" id="KW-0433">Leucine-rich repeat</keyword>
<evidence type="ECO:0000256" key="2">
    <source>
        <dbReference type="ARBA" id="ARBA00009285"/>
    </source>
</evidence>
<proteinExistence type="inferred from homology"/>
<dbReference type="GO" id="GO:0005634">
    <property type="term" value="C:nucleus"/>
    <property type="evidence" value="ECO:0007669"/>
    <property type="project" value="UniProtKB-SubCell"/>
</dbReference>
<dbReference type="InterPro" id="IPR018222">
    <property type="entry name" value="Nuclear_transport_factor_2_euk"/>
</dbReference>
<dbReference type="InterPro" id="IPR001611">
    <property type="entry name" value="Leu-rich_rpt"/>
</dbReference>
<dbReference type="AlphaFoldDB" id="A0A8H5G7N7"/>
<dbReference type="InterPro" id="IPR030217">
    <property type="entry name" value="NXF_fam"/>
</dbReference>
<keyword evidence="5" id="KW-0677">Repeat</keyword>
<dbReference type="CDD" id="cd14342">
    <property type="entry name" value="UBA_TAP-C"/>
    <property type="match status" value="1"/>
</dbReference>
<dbReference type="EMBL" id="JAACJO010000004">
    <property type="protein sequence ID" value="KAF5359716.1"/>
    <property type="molecule type" value="Genomic_DNA"/>
</dbReference>
<dbReference type="SMART" id="SM00804">
    <property type="entry name" value="TAP_C"/>
    <property type="match status" value="1"/>
</dbReference>
<evidence type="ECO:0000256" key="8">
    <source>
        <dbReference type="SAM" id="MobiDB-lite"/>
    </source>
</evidence>
<comment type="subcellular location">
    <subcellularLocation>
        <location evidence="1">Nucleus</location>
    </subcellularLocation>
</comment>
<dbReference type="GO" id="GO:0016973">
    <property type="term" value="P:poly(A)+ mRNA export from nucleus"/>
    <property type="evidence" value="ECO:0007669"/>
    <property type="project" value="TreeGrafter"/>
</dbReference>
<dbReference type="InterPro" id="IPR032710">
    <property type="entry name" value="NTF2-like_dom_sf"/>
</dbReference>
<dbReference type="PANTHER" id="PTHR10662:SF22">
    <property type="entry name" value="NUCLEAR RNA EXPORT FACTOR 1"/>
    <property type="match status" value="1"/>
</dbReference>